<accession>A0A7L2NLQ8</accession>
<keyword evidence="13" id="KW-1185">Reference proteome</keyword>
<dbReference type="InterPro" id="IPR014647">
    <property type="entry name" value="Stn1"/>
</dbReference>
<dbReference type="GO" id="GO:0016233">
    <property type="term" value="P:telomere capping"/>
    <property type="evidence" value="ECO:0007669"/>
    <property type="project" value="InterPro"/>
</dbReference>
<feature type="non-terminal residue" evidence="12">
    <location>
        <position position="366"/>
    </location>
</feature>
<dbReference type="Gene3D" id="1.10.10.10">
    <property type="entry name" value="Winged helix-like DNA-binding domain superfamily/Winged helix DNA-binding domain"/>
    <property type="match status" value="1"/>
</dbReference>
<dbReference type="Proteomes" id="UP000535705">
    <property type="component" value="Unassembled WGS sequence"/>
</dbReference>
<feature type="domain" description="Stn1 C-terminal" evidence="11">
    <location>
        <begin position="200"/>
        <end position="366"/>
    </location>
</feature>
<dbReference type="InterPro" id="IPR040260">
    <property type="entry name" value="RFA2-like"/>
</dbReference>
<name>A0A7L2NLQ8_PYCJO</name>
<dbReference type="GO" id="GO:1990879">
    <property type="term" value="C:CST complex"/>
    <property type="evidence" value="ECO:0007669"/>
    <property type="project" value="InterPro"/>
</dbReference>
<dbReference type="SUPFAM" id="SSF46785">
    <property type="entry name" value="Winged helix' DNA-binding domain"/>
    <property type="match status" value="1"/>
</dbReference>
<proteinExistence type="predicted"/>
<dbReference type="SUPFAM" id="SSF50249">
    <property type="entry name" value="Nucleic acid-binding proteins"/>
    <property type="match status" value="1"/>
</dbReference>
<evidence type="ECO:0000313" key="12">
    <source>
        <dbReference type="EMBL" id="NXR72714.1"/>
    </source>
</evidence>
<dbReference type="InterPro" id="IPR036390">
    <property type="entry name" value="WH_DNA-bd_sf"/>
</dbReference>
<dbReference type="InterPro" id="IPR036388">
    <property type="entry name" value="WH-like_DNA-bd_sf"/>
</dbReference>
<reference evidence="12 13" key="1">
    <citation type="submission" date="2019-09" db="EMBL/GenBank/DDBJ databases">
        <title>Bird 10,000 Genomes (B10K) Project - Family phase.</title>
        <authorList>
            <person name="Zhang G."/>
        </authorList>
    </citation>
    <scope>NUCLEOTIDE SEQUENCE [LARGE SCALE GENOMIC DNA]</scope>
    <source>
        <strain evidence="12">B10K-DU-002-42</strain>
        <tissue evidence="12">Muscle</tissue>
    </source>
</reference>
<dbReference type="GO" id="GO:0043047">
    <property type="term" value="F:single-stranded telomeric DNA binding"/>
    <property type="evidence" value="ECO:0007669"/>
    <property type="project" value="InterPro"/>
</dbReference>
<dbReference type="Gene3D" id="1.10.10.980">
    <property type="entry name" value="CST, Suppressor of Cdc13 homolog, complex subunit STN1, N-terminal domain"/>
    <property type="match status" value="1"/>
</dbReference>
<sequence>MQSESEKYEEEIPSLHWGIDPVFSAFARLYIKDITEMRESKQVPGIFFYNGHPVRQVDVVGTVVQMKERDAFYNCGVDDSTGVINCVFWKNPVVAETHLSGHLSTPSSLSVFEQMKKLQETVSQKTKVEIGDVVRVRGHIRTYRQQREIQASCLYKVDDPVCDVQISRMLELPCLYREVYDKPFKGPEETQSGLEGQNFSIHMLHEKVQGFLLENKIQTFYQQELETVDSLVSLADFSHYLLHSFLPIQVKSKSNSSSKRIHSVFKEAIKMLQEKGVVFQKPSSSKDLYYVTDHDKELFKVTLDVIKEDCRKPRHAEKGCHFLHVLSCVRQSYYPSLAEVVMHRVLQLLESNSDVVSTMEGYFMVF</sequence>
<dbReference type="FunFam" id="1.10.10.10:FF:000275">
    <property type="entry name" value="CST complex subunit STN1"/>
    <property type="match status" value="1"/>
</dbReference>
<dbReference type="PANTHER" id="PTHR13989:SF33">
    <property type="entry name" value="CST COMPLEX SUBUNIT STN1"/>
    <property type="match status" value="1"/>
</dbReference>
<dbReference type="Pfam" id="PF09170">
    <property type="entry name" value="STN1_2"/>
    <property type="match status" value="1"/>
</dbReference>
<keyword evidence="6" id="KW-0238">DNA-binding</keyword>
<evidence type="ECO:0000259" key="11">
    <source>
        <dbReference type="Pfam" id="PF09170"/>
    </source>
</evidence>
<evidence type="ECO:0000259" key="10">
    <source>
        <dbReference type="Pfam" id="PF01336"/>
    </source>
</evidence>
<protein>
    <recommendedName>
        <fullName evidence="3">CST complex subunit STN1</fullName>
    </recommendedName>
    <alternativeName>
        <fullName evidence="9">Oligonucleotide/oligosaccharide-binding fold-containing protein 1</fullName>
    </alternativeName>
    <alternativeName>
        <fullName evidence="8">Suppressor of cdc thirteen homolog</fullName>
    </alternativeName>
</protein>
<keyword evidence="5" id="KW-0779">Telomere</keyword>
<evidence type="ECO:0000313" key="13">
    <source>
        <dbReference type="Proteomes" id="UP000535705"/>
    </source>
</evidence>
<dbReference type="PANTHER" id="PTHR13989">
    <property type="entry name" value="REPLICATION PROTEIN A-RELATED"/>
    <property type="match status" value="1"/>
</dbReference>
<keyword evidence="4" id="KW-0158">Chromosome</keyword>
<gene>
    <name evidence="12" type="primary">Stn1</name>
    <name evidence="12" type="ORF">PYCJOC_R00445</name>
</gene>
<evidence type="ECO:0000256" key="3">
    <source>
        <dbReference type="ARBA" id="ARBA00017411"/>
    </source>
</evidence>
<evidence type="ECO:0000256" key="1">
    <source>
        <dbReference type="ARBA" id="ARBA00004123"/>
    </source>
</evidence>
<comment type="caution">
    <text evidence="12">The sequence shown here is derived from an EMBL/GenBank/DDBJ whole genome shotgun (WGS) entry which is preliminary data.</text>
</comment>
<evidence type="ECO:0000256" key="5">
    <source>
        <dbReference type="ARBA" id="ARBA00022895"/>
    </source>
</evidence>
<dbReference type="AlphaFoldDB" id="A0A7L2NLQ8"/>
<dbReference type="Pfam" id="PF01336">
    <property type="entry name" value="tRNA_anti-codon"/>
    <property type="match status" value="1"/>
</dbReference>
<dbReference type="PIRSF" id="PIRSF036950">
    <property type="entry name" value="UCP036950"/>
    <property type="match status" value="1"/>
</dbReference>
<evidence type="ECO:0000256" key="9">
    <source>
        <dbReference type="ARBA" id="ARBA00030852"/>
    </source>
</evidence>
<evidence type="ECO:0000256" key="2">
    <source>
        <dbReference type="ARBA" id="ARBA00004574"/>
    </source>
</evidence>
<evidence type="ECO:0000256" key="7">
    <source>
        <dbReference type="ARBA" id="ARBA00023242"/>
    </source>
</evidence>
<dbReference type="OrthoDB" id="77828at2759"/>
<dbReference type="InterPro" id="IPR012340">
    <property type="entry name" value="NA-bd_OB-fold"/>
</dbReference>
<keyword evidence="7" id="KW-0539">Nucleus</keyword>
<feature type="domain" description="OB" evidence="10">
    <location>
        <begin position="57"/>
        <end position="154"/>
    </location>
</feature>
<evidence type="ECO:0000256" key="8">
    <source>
        <dbReference type="ARBA" id="ARBA00030039"/>
    </source>
</evidence>
<dbReference type="FunFam" id="2.40.50.140:FF:000181">
    <property type="entry name" value="CST complex subunit STN1"/>
    <property type="match status" value="1"/>
</dbReference>
<dbReference type="Gene3D" id="2.40.50.140">
    <property type="entry name" value="Nucleic acid-binding proteins"/>
    <property type="match status" value="1"/>
</dbReference>
<dbReference type="InterPro" id="IPR015253">
    <property type="entry name" value="CST_STN1_C"/>
</dbReference>
<feature type="non-terminal residue" evidence="12">
    <location>
        <position position="1"/>
    </location>
</feature>
<evidence type="ECO:0000256" key="6">
    <source>
        <dbReference type="ARBA" id="ARBA00023125"/>
    </source>
</evidence>
<dbReference type="InterPro" id="IPR042082">
    <property type="entry name" value="CST_Stn1_wHTH1_sf"/>
</dbReference>
<dbReference type="CDD" id="cd04483">
    <property type="entry name" value="hOBFC1_like"/>
    <property type="match status" value="1"/>
</dbReference>
<evidence type="ECO:0000256" key="4">
    <source>
        <dbReference type="ARBA" id="ARBA00022454"/>
    </source>
</evidence>
<dbReference type="InterPro" id="IPR004365">
    <property type="entry name" value="NA-bd_OB_tRNA"/>
</dbReference>
<dbReference type="EMBL" id="VWYP01004757">
    <property type="protein sequence ID" value="NXR72714.1"/>
    <property type="molecule type" value="Genomic_DNA"/>
</dbReference>
<comment type="subcellular location">
    <subcellularLocation>
        <location evidence="2">Chromosome</location>
        <location evidence="2">Telomere</location>
    </subcellularLocation>
    <subcellularLocation>
        <location evidence="1">Nucleus</location>
    </subcellularLocation>
</comment>
<organism evidence="12 13">
    <name type="scientific">Pycnonotus jocosus</name>
    <name type="common">Red-whiskered bulbul</name>
    <name type="synonym">Lanius jocosus</name>
    <dbReference type="NCBI Taxonomy" id="182897"/>
    <lineage>
        <taxon>Eukaryota</taxon>
        <taxon>Metazoa</taxon>
        <taxon>Chordata</taxon>
        <taxon>Craniata</taxon>
        <taxon>Vertebrata</taxon>
        <taxon>Euteleostomi</taxon>
        <taxon>Archelosauria</taxon>
        <taxon>Archosauria</taxon>
        <taxon>Dinosauria</taxon>
        <taxon>Saurischia</taxon>
        <taxon>Theropoda</taxon>
        <taxon>Coelurosauria</taxon>
        <taxon>Aves</taxon>
        <taxon>Neognathae</taxon>
        <taxon>Neoaves</taxon>
        <taxon>Telluraves</taxon>
        <taxon>Australaves</taxon>
        <taxon>Passeriformes</taxon>
        <taxon>Sylvioidea</taxon>
        <taxon>Pycnonotidae</taxon>
        <taxon>Pycnonotus</taxon>
    </lineage>
</organism>